<dbReference type="EMBL" id="BK014849">
    <property type="protein sequence ID" value="DAD78680.1"/>
    <property type="molecule type" value="Genomic_DNA"/>
</dbReference>
<organism evidence="1">
    <name type="scientific">Siphoviridae sp. ctB3v5</name>
    <dbReference type="NCBI Taxonomy" id="2826186"/>
    <lineage>
        <taxon>Viruses</taxon>
        <taxon>Duplodnaviria</taxon>
        <taxon>Heunggongvirae</taxon>
        <taxon>Uroviricota</taxon>
        <taxon>Caudoviricetes</taxon>
    </lineage>
</organism>
<evidence type="ECO:0000313" key="1">
    <source>
        <dbReference type="EMBL" id="DAD78680.1"/>
    </source>
</evidence>
<reference evidence="1" key="1">
    <citation type="journal article" date="2021" name="Proc. Natl. Acad. Sci. U.S.A.">
        <title>A Catalog of Tens of Thousands of Viruses from Human Metagenomes Reveals Hidden Associations with Chronic Diseases.</title>
        <authorList>
            <person name="Tisza M.J."/>
            <person name="Buck C.B."/>
        </authorList>
    </citation>
    <scope>NUCLEOTIDE SEQUENCE</scope>
    <source>
        <strain evidence="1">CtB3v5</strain>
    </source>
</reference>
<protein>
    <submittedName>
        <fullName evidence="1">Uncharacterized protein</fullName>
    </submittedName>
</protein>
<proteinExistence type="predicted"/>
<name>A0A8S5M944_9CAUD</name>
<accession>A0A8S5M944</accession>
<sequence length="39" mass="4510">MENIIAEKIILCMGNIILKNPKKKCVKQNLEGKLQQQKK</sequence>